<protein>
    <submittedName>
        <fullName evidence="1">Uncharacterized protein</fullName>
    </submittedName>
</protein>
<reference evidence="1" key="1">
    <citation type="submission" date="2014-11" db="EMBL/GenBank/DDBJ databases">
        <authorList>
            <person name="Amaro Gonzalez C."/>
        </authorList>
    </citation>
    <scope>NUCLEOTIDE SEQUENCE</scope>
</reference>
<reference evidence="1" key="2">
    <citation type="journal article" date="2015" name="Fish Shellfish Immunol.">
        <title>Early steps in the European eel (Anguilla anguilla)-Vibrio vulnificus interaction in the gills: Role of the RtxA13 toxin.</title>
        <authorList>
            <person name="Callol A."/>
            <person name="Pajuelo D."/>
            <person name="Ebbesson L."/>
            <person name="Teles M."/>
            <person name="MacKenzie S."/>
            <person name="Amaro C."/>
        </authorList>
    </citation>
    <scope>NUCLEOTIDE SEQUENCE</scope>
</reference>
<name>A0A0E9XZK9_ANGAN</name>
<dbReference type="AlphaFoldDB" id="A0A0E9XZK9"/>
<dbReference type="EMBL" id="GBXM01000390">
    <property type="protein sequence ID" value="JAI08188.1"/>
    <property type="molecule type" value="Transcribed_RNA"/>
</dbReference>
<evidence type="ECO:0000313" key="1">
    <source>
        <dbReference type="EMBL" id="JAI08188.1"/>
    </source>
</evidence>
<sequence>MSLRLARSGFKKCLSQKQELKYDCTIYNLMWVFIDTMRSGPLNLPFVYFWRKFEQHRAII</sequence>
<organism evidence="1">
    <name type="scientific">Anguilla anguilla</name>
    <name type="common">European freshwater eel</name>
    <name type="synonym">Muraena anguilla</name>
    <dbReference type="NCBI Taxonomy" id="7936"/>
    <lineage>
        <taxon>Eukaryota</taxon>
        <taxon>Metazoa</taxon>
        <taxon>Chordata</taxon>
        <taxon>Craniata</taxon>
        <taxon>Vertebrata</taxon>
        <taxon>Euteleostomi</taxon>
        <taxon>Actinopterygii</taxon>
        <taxon>Neopterygii</taxon>
        <taxon>Teleostei</taxon>
        <taxon>Anguilliformes</taxon>
        <taxon>Anguillidae</taxon>
        <taxon>Anguilla</taxon>
    </lineage>
</organism>
<accession>A0A0E9XZK9</accession>
<proteinExistence type="predicted"/>